<dbReference type="PROSITE" id="PS51257">
    <property type="entry name" value="PROKAR_LIPOPROTEIN"/>
    <property type="match status" value="1"/>
</dbReference>
<sequence length="109" mass="11727">MKQLIMLFAISILTIAILACGPAVGRAVGDAEVDVDATLAEMEPETESEQELYDMLKEIDRLHKEERAELLKALNSSSEVIDELIVLIGDDIDLGNISVSAKNLTDGGA</sequence>
<reference evidence="1" key="1">
    <citation type="submission" date="2018-05" db="EMBL/GenBank/DDBJ databases">
        <authorList>
            <person name="Lanie J.A."/>
            <person name="Ng W.-L."/>
            <person name="Kazmierczak K.M."/>
            <person name="Andrzejewski T.M."/>
            <person name="Davidsen T.M."/>
            <person name="Wayne K.J."/>
            <person name="Tettelin H."/>
            <person name="Glass J.I."/>
            <person name="Rusch D."/>
            <person name="Podicherti R."/>
            <person name="Tsui H.-C.T."/>
            <person name="Winkler M.E."/>
        </authorList>
    </citation>
    <scope>NUCLEOTIDE SEQUENCE</scope>
</reference>
<gene>
    <name evidence="1" type="ORF">METZ01_LOCUS330029</name>
</gene>
<protein>
    <submittedName>
        <fullName evidence="1">Uncharacterized protein</fullName>
    </submittedName>
</protein>
<evidence type="ECO:0000313" key="1">
    <source>
        <dbReference type="EMBL" id="SVC77175.1"/>
    </source>
</evidence>
<organism evidence="1">
    <name type="scientific">marine metagenome</name>
    <dbReference type="NCBI Taxonomy" id="408172"/>
    <lineage>
        <taxon>unclassified sequences</taxon>
        <taxon>metagenomes</taxon>
        <taxon>ecological metagenomes</taxon>
    </lineage>
</organism>
<dbReference type="AlphaFoldDB" id="A0A382PWX4"/>
<feature type="non-terminal residue" evidence="1">
    <location>
        <position position="1"/>
    </location>
</feature>
<feature type="non-terminal residue" evidence="1">
    <location>
        <position position="109"/>
    </location>
</feature>
<proteinExistence type="predicted"/>
<accession>A0A382PWX4</accession>
<name>A0A382PWX4_9ZZZZ</name>
<dbReference type="EMBL" id="UINC01109977">
    <property type="protein sequence ID" value="SVC77175.1"/>
    <property type="molecule type" value="Genomic_DNA"/>
</dbReference>